<organism evidence="1 2">
    <name type="scientific">Cohnella faecalis</name>
    <dbReference type="NCBI Taxonomy" id="2315694"/>
    <lineage>
        <taxon>Bacteria</taxon>
        <taxon>Bacillati</taxon>
        <taxon>Bacillota</taxon>
        <taxon>Bacilli</taxon>
        <taxon>Bacillales</taxon>
        <taxon>Paenibacillaceae</taxon>
        <taxon>Cohnella</taxon>
    </lineage>
</organism>
<sequence length="168" mass="18647">MERKYGIDMNMPEGKLDGYYAQIVKAIAERVTLFDSHKELIVLDSPDSLPIVEELLNGCKVDHERVELVRLPEYGARPGPLFEDYAIAARSGNVFLDLSQAAFFSLREKKPEAETAPAILQLHEHLIVDTTLGQGLTVFAIDSQLAELAERIAGAYGCEAEWLETDAL</sequence>
<dbReference type="AlphaFoldDB" id="A0A398CPX3"/>
<evidence type="ECO:0000313" key="2">
    <source>
        <dbReference type="Proteomes" id="UP000266340"/>
    </source>
</evidence>
<evidence type="ECO:0000313" key="1">
    <source>
        <dbReference type="EMBL" id="RIE04240.1"/>
    </source>
</evidence>
<accession>A0A398CPX3</accession>
<dbReference type="OrthoDB" id="2966456at2"/>
<dbReference type="RefSeq" id="WP_119148283.1">
    <property type="nucleotide sequence ID" value="NZ_JBHSOV010000042.1"/>
</dbReference>
<protein>
    <submittedName>
        <fullName evidence="1">Uncharacterized protein</fullName>
    </submittedName>
</protein>
<comment type="caution">
    <text evidence="1">The sequence shown here is derived from an EMBL/GenBank/DDBJ whole genome shotgun (WGS) entry which is preliminary data.</text>
</comment>
<gene>
    <name evidence="1" type="ORF">D3H35_06385</name>
</gene>
<dbReference type="Proteomes" id="UP000266340">
    <property type="component" value="Unassembled WGS sequence"/>
</dbReference>
<keyword evidence="2" id="KW-1185">Reference proteome</keyword>
<dbReference type="EMBL" id="QXJM01000027">
    <property type="protein sequence ID" value="RIE04240.1"/>
    <property type="molecule type" value="Genomic_DNA"/>
</dbReference>
<proteinExistence type="predicted"/>
<name>A0A398CPX3_9BACL</name>
<reference evidence="1 2" key="1">
    <citation type="submission" date="2018-09" db="EMBL/GenBank/DDBJ databases">
        <title>Cohnella cavernae sp. nov., isolated from a karst cave.</title>
        <authorList>
            <person name="Zhu H."/>
        </authorList>
    </citation>
    <scope>NUCLEOTIDE SEQUENCE [LARGE SCALE GENOMIC DNA]</scope>
    <source>
        <strain evidence="1 2">K2E09-144</strain>
    </source>
</reference>